<dbReference type="OrthoDB" id="6436442at2759"/>
<proteinExistence type="predicted"/>
<evidence type="ECO:0000313" key="1">
    <source>
        <dbReference type="EMBL" id="GFR10867.1"/>
    </source>
</evidence>
<dbReference type="EMBL" id="BMAO01016750">
    <property type="protein sequence ID" value="GFR10867.1"/>
    <property type="molecule type" value="Genomic_DNA"/>
</dbReference>
<protein>
    <submittedName>
        <fullName evidence="1">Uncharacterized protein</fullName>
    </submittedName>
</protein>
<evidence type="ECO:0000313" key="2">
    <source>
        <dbReference type="Proteomes" id="UP000887116"/>
    </source>
</evidence>
<sequence length="117" mass="13462">MLAATIRHHLKKYKDKFPDTAKIVESSLYVDDFISGQENVDKFTVGLGAGQIDLSPLLRIELRKSKNYLPPSDWHHCPGKDNPADFLTRGLSVKNLKKCDAWWNGPHWLHQPEENWP</sequence>
<comment type="caution">
    <text evidence="1">The sequence shown here is derived from an EMBL/GenBank/DDBJ whole genome shotgun (WGS) entry which is preliminary data.</text>
</comment>
<dbReference type="PANTHER" id="PTHR22955">
    <property type="entry name" value="RETROTRANSPOSON"/>
    <property type="match status" value="1"/>
</dbReference>
<organism evidence="1 2">
    <name type="scientific">Trichonephila clavata</name>
    <name type="common">Joro spider</name>
    <name type="synonym">Nephila clavata</name>
    <dbReference type="NCBI Taxonomy" id="2740835"/>
    <lineage>
        <taxon>Eukaryota</taxon>
        <taxon>Metazoa</taxon>
        <taxon>Ecdysozoa</taxon>
        <taxon>Arthropoda</taxon>
        <taxon>Chelicerata</taxon>
        <taxon>Arachnida</taxon>
        <taxon>Araneae</taxon>
        <taxon>Araneomorphae</taxon>
        <taxon>Entelegynae</taxon>
        <taxon>Araneoidea</taxon>
        <taxon>Nephilidae</taxon>
        <taxon>Trichonephila</taxon>
    </lineage>
</organism>
<gene>
    <name evidence="1" type="ORF">TNCT_719151</name>
</gene>
<name>A0A8X6LJP1_TRICU</name>
<reference evidence="1" key="1">
    <citation type="submission" date="2020-07" db="EMBL/GenBank/DDBJ databases">
        <title>Multicomponent nature underlies the extraordinary mechanical properties of spider dragline silk.</title>
        <authorList>
            <person name="Kono N."/>
            <person name="Nakamura H."/>
            <person name="Mori M."/>
            <person name="Yoshida Y."/>
            <person name="Ohtoshi R."/>
            <person name="Malay A.D."/>
            <person name="Moran D.A.P."/>
            <person name="Tomita M."/>
            <person name="Numata K."/>
            <person name="Arakawa K."/>
        </authorList>
    </citation>
    <scope>NUCLEOTIDE SEQUENCE</scope>
</reference>
<dbReference type="AlphaFoldDB" id="A0A8X6LJP1"/>
<dbReference type="Proteomes" id="UP000887116">
    <property type="component" value="Unassembled WGS sequence"/>
</dbReference>
<accession>A0A8X6LJP1</accession>
<keyword evidence="2" id="KW-1185">Reference proteome</keyword>
<dbReference type="PANTHER" id="PTHR22955:SF77">
    <property type="entry name" value="ASPARTIC PUTATIVE DOMAIN-CONTAINING PROTEIN-RELATED"/>
    <property type="match status" value="1"/>
</dbReference>